<accession>A0A1B6CEW5</accession>
<name>A0A1B6CEW5_9HEMI</name>
<dbReference type="EMBL" id="GEDC01025321">
    <property type="protein sequence ID" value="JAS11977.1"/>
    <property type="molecule type" value="Transcribed_RNA"/>
</dbReference>
<dbReference type="AlphaFoldDB" id="A0A1B6CEW5"/>
<gene>
    <name evidence="1" type="ORF">g.34908</name>
</gene>
<reference evidence="1" key="1">
    <citation type="submission" date="2015-12" db="EMBL/GenBank/DDBJ databases">
        <title>De novo transcriptome assembly of four potential Pierce s Disease insect vectors from Arizona vineyards.</title>
        <authorList>
            <person name="Tassone E.E."/>
        </authorList>
    </citation>
    <scope>NUCLEOTIDE SEQUENCE</scope>
</reference>
<sequence length="240" mass="26720">MELMVKDVQNVCNTKLKISPKQFPSFVDNIIAKIQEARLQFKKKDLTSISYTFIEKEENLKILLSQTIPQNDDEVDDFVTAELKEISVNLNATLIAAIKAQYAWCARSSQLQFDMVVAKANNDLSRCYDSVANKGKVLKSKLSSVKTTIKEHLTNYGFSSIVACLLNDSDLFVQPELNPCSNKILADIVTVKQATLSSIEALGKEIADLDISVENCQKQVSSSRIRANNVVTSLQHCARL</sequence>
<evidence type="ECO:0000313" key="1">
    <source>
        <dbReference type="EMBL" id="JAS11977.1"/>
    </source>
</evidence>
<protein>
    <submittedName>
        <fullName evidence="1">Uncharacterized protein</fullName>
    </submittedName>
</protein>
<organism evidence="1">
    <name type="scientific">Clastoptera arizonana</name>
    <name type="common">Arizona spittle bug</name>
    <dbReference type="NCBI Taxonomy" id="38151"/>
    <lineage>
        <taxon>Eukaryota</taxon>
        <taxon>Metazoa</taxon>
        <taxon>Ecdysozoa</taxon>
        <taxon>Arthropoda</taxon>
        <taxon>Hexapoda</taxon>
        <taxon>Insecta</taxon>
        <taxon>Pterygota</taxon>
        <taxon>Neoptera</taxon>
        <taxon>Paraneoptera</taxon>
        <taxon>Hemiptera</taxon>
        <taxon>Auchenorrhyncha</taxon>
        <taxon>Cercopoidea</taxon>
        <taxon>Clastopteridae</taxon>
        <taxon>Clastoptera</taxon>
    </lineage>
</organism>
<proteinExistence type="predicted"/>